<dbReference type="AlphaFoldDB" id="A0A540WQE6"/>
<dbReference type="PROSITE" id="PS50011">
    <property type="entry name" value="PROTEIN_KINASE_DOM"/>
    <property type="match status" value="1"/>
</dbReference>
<evidence type="ECO:0000259" key="5">
    <source>
        <dbReference type="PROSITE" id="PS50011"/>
    </source>
</evidence>
<keyword evidence="2" id="KW-0547">Nucleotide-binding</keyword>
<dbReference type="GO" id="GO:0005524">
    <property type="term" value="F:ATP binding"/>
    <property type="evidence" value="ECO:0007669"/>
    <property type="project" value="UniProtKB-KW"/>
</dbReference>
<dbReference type="PANTHER" id="PTHR43289">
    <property type="entry name" value="MITOGEN-ACTIVATED PROTEIN KINASE KINASE KINASE 20-RELATED"/>
    <property type="match status" value="1"/>
</dbReference>
<dbReference type="Pfam" id="PF00069">
    <property type="entry name" value="Pkinase"/>
    <property type="match status" value="1"/>
</dbReference>
<comment type="caution">
    <text evidence="6">The sequence shown here is derived from an EMBL/GenBank/DDBJ whole genome shotgun (WGS) entry which is preliminary data.</text>
</comment>
<dbReference type="PANTHER" id="PTHR43289:SF6">
    <property type="entry name" value="SERINE_THREONINE-PROTEIN KINASE NEKL-3"/>
    <property type="match status" value="1"/>
</dbReference>
<evidence type="ECO:0000256" key="1">
    <source>
        <dbReference type="ARBA" id="ARBA00022679"/>
    </source>
</evidence>
<organism evidence="6 7">
    <name type="scientific">Myxococcus llanfairpwllgwyngyllgogerychwyrndrobwllllantysiliogogogochensis</name>
    <dbReference type="NCBI Taxonomy" id="2590453"/>
    <lineage>
        <taxon>Bacteria</taxon>
        <taxon>Pseudomonadati</taxon>
        <taxon>Myxococcota</taxon>
        <taxon>Myxococcia</taxon>
        <taxon>Myxococcales</taxon>
        <taxon>Cystobacterineae</taxon>
        <taxon>Myxococcaceae</taxon>
        <taxon>Myxococcus</taxon>
    </lineage>
</organism>
<dbReference type="Proteomes" id="UP000315369">
    <property type="component" value="Unassembled WGS sequence"/>
</dbReference>
<keyword evidence="7" id="KW-1185">Reference proteome</keyword>
<keyword evidence="3 6" id="KW-0418">Kinase</keyword>
<feature type="domain" description="Protein kinase" evidence="5">
    <location>
        <begin position="29"/>
        <end position="299"/>
    </location>
</feature>
<evidence type="ECO:0000313" key="7">
    <source>
        <dbReference type="Proteomes" id="UP000315369"/>
    </source>
</evidence>
<gene>
    <name evidence="6" type="ORF">FJV41_35255</name>
</gene>
<dbReference type="InterPro" id="IPR000719">
    <property type="entry name" value="Prot_kinase_dom"/>
</dbReference>
<evidence type="ECO:0000313" key="6">
    <source>
        <dbReference type="EMBL" id="TQF11232.1"/>
    </source>
</evidence>
<protein>
    <submittedName>
        <fullName evidence="6">Serine/threonine protein kinase</fullName>
    </submittedName>
</protein>
<dbReference type="Gene3D" id="1.10.510.10">
    <property type="entry name" value="Transferase(Phosphotransferase) domain 1"/>
    <property type="match status" value="1"/>
</dbReference>
<reference evidence="6 7" key="1">
    <citation type="submission" date="2019-06" db="EMBL/GenBank/DDBJ databases">
        <authorList>
            <person name="Livingstone P."/>
            <person name="Whitworth D."/>
        </authorList>
    </citation>
    <scope>NUCLEOTIDE SEQUENCE [LARGE SCALE GENOMIC DNA]</scope>
    <source>
        <strain evidence="6 7">AM401</strain>
    </source>
</reference>
<dbReference type="GO" id="GO:0004674">
    <property type="term" value="F:protein serine/threonine kinase activity"/>
    <property type="evidence" value="ECO:0007669"/>
    <property type="project" value="UniProtKB-KW"/>
</dbReference>
<dbReference type="Gene3D" id="3.30.200.20">
    <property type="entry name" value="Phosphorylase Kinase, domain 1"/>
    <property type="match status" value="1"/>
</dbReference>
<dbReference type="EMBL" id="VIFM01000201">
    <property type="protein sequence ID" value="TQF11232.1"/>
    <property type="molecule type" value="Genomic_DNA"/>
</dbReference>
<keyword evidence="1" id="KW-0808">Transferase</keyword>
<sequence length="345" mass="38030">MQTELHSTPLAPPSWGVDTLVGQVLHGRFQVLEAVGPSGPARLYRALHLPLEREVALRVLSAPLTDQEARQRFFQEARVAARLAHPNTVTVLDAGRTDDGTLYVTQEWLEGRTLAHVLTSGALPWARAVELARGLGRSLRQAHRRGVVHGDVTPSYVMLVTDAAGRECSHVKVRGFGRLRPVVAESERLSLPDLTGSGSFHGAHAFMAPERARGVADARGDIYSLGVVLFQMLMGRVPFESEDALELVFAHHKEPVPGFGELRPDLDIPASVEAVVRRCLEKRPEQRFASMDAVLEALRDVGVEEDEAAEPVRAMPRAHRTRTAQFVGALAGFFKYWSRNARVRE</sequence>
<name>A0A540WQE6_9BACT</name>
<dbReference type="SUPFAM" id="SSF56112">
    <property type="entry name" value="Protein kinase-like (PK-like)"/>
    <property type="match status" value="1"/>
</dbReference>
<keyword evidence="4" id="KW-0067">ATP-binding</keyword>
<evidence type="ECO:0000256" key="2">
    <source>
        <dbReference type="ARBA" id="ARBA00022741"/>
    </source>
</evidence>
<evidence type="ECO:0000256" key="3">
    <source>
        <dbReference type="ARBA" id="ARBA00022777"/>
    </source>
</evidence>
<dbReference type="OrthoDB" id="5481250at2"/>
<dbReference type="CDD" id="cd14014">
    <property type="entry name" value="STKc_PknB_like"/>
    <property type="match status" value="1"/>
</dbReference>
<accession>A0A540WQE6</accession>
<proteinExistence type="predicted"/>
<dbReference type="InterPro" id="IPR011009">
    <property type="entry name" value="Kinase-like_dom_sf"/>
</dbReference>
<dbReference type="RefSeq" id="WP_141646993.1">
    <property type="nucleotide sequence ID" value="NZ_VIFM01000201.1"/>
</dbReference>
<evidence type="ECO:0000256" key="4">
    <source>
        <dbReference type="ARBA" id="ARBA00022840"/>
    </source>
</evidence>
<keyword evidence="6" id="KW-0723">Serine/threonine-protein kinase</keyword>